<keyword evidence="3" id="KW-1185">Reference proteome</keyword>
<organism evidence="2 3">
    <name type="scientific">Polytolypa hystricis (strain UAMH7299)</name>
    <dbReference type="NCBI Taxonomy" id="1447883"/>
    <lineage>
        <taxon>Eukaryota</taxon>
        <taxon>Fungi</taxon>
        <taxon>Dikarya</taxon>
        <taxon>Ascomycota</taxon>
        <taxon>Pezizomycotina</taxon>
        <taxon>Eurotiomycetes</taxon>
        <taxon>Eurotiomycetidae</taxon>
        <taxon>Onygenales</taxon>
        <taxon>Onygenales incertae sedis</taxon>
        <taxon>Polytolypa</taxon>
    </lineage>
</organism>
<dbReference type="EMBL" id="PDNA01000037">
    <property type="protein sequence ID" value="PGH21322.1"/>
    <property type="molecule type" value="Genomic_DNA"/>
</dbReference>
<evidence type="ECO:0000313" key="2">
    <source>
        <dbReference type="EMBL" id="PGH21322.1"/>
    </source>
</evidence>
<dbReference type="STRING" id="1447883.A0A2B7YKE7"/>
<evidence type="ECO:0000313" key="3">
    <source>
        <dbReference type="Proteomes" id="UP000224634"/>
    </source>
</evidence>
<dbReference type="Proteomes" id="UP000224634">
    <property type="component" value="Unassembled WGS sequence"/>
</dbReference>
<evidence type="ECO:0000256" key="1">
    <source>
        <dbReference type="SAM" id="SignalP"/>
    </source>
</evidence>
<sequence length="174" mass="18453">MQTKIATLLALLFQAAFVFAIPRAQDEPPEEASTRQVTIQEPNGSACEVDLTCASLSCVSGKCADTAGISCTTDADCTNNGFYYCGLLNKKCTSLLVGLDLPDVVGGKRPGKLPGNVGGGVLKRDSQIGDANVFERRQLNKNPLAFANSACSFARFFSPDSQFSKDCDKLGVET</sequence>
<comment type="caution">
    <text evidence="2">The sequence shown here is derived from an EMBL/GenBank/DDBJ whole genome shotgun (WGS) entry which is preliminary data.</text>
</comment>
<feature type="chain" id="PRO_5013378686" evidence="1">
    <location>
        <begin position="21"/>
        <end position="174"/>
    </location>
</feature>
<proteinExistence type="predicted"/>
<keyword evidence="1" id="KW-0732">Signal</keyword>
<accession>A0A2B7YKE7</accession>
<protein>
    <submittedName>
        <fullName evidence="2">Uncharacterized protein</fullName>
    </submittedName>
</protein>
<gene>
    <name evidence="2" type="ORF">AJ80_03373</name>
</gene>
<name>A0A2B7YKE7_POLH7</name>
<dbReference type="AlphaFoldDB" id="A0A2B7YKE7"/>
<reference evidence="2 3" key="1">
    <citation type="submission" date="2017-10" db="EMBL/GenBank/DDBJ databases">
        <title>Comparative genomics in systemic dimorphic fungi from Ajellomycetaceae.</title>
        <authorList>
            <person name="Munoz J.F."/>
            <person name="Mcewen J.G."/>
            <person name="Clay O.K."/>
            <person name="Cuomo C.A."/>
        </authorList>
    </citation>
    <scope>NUCLEOTIDE SEQUENCE [LARGE SCALE GENOMIC DNA]</scope>
    <source>
        <strain evidence="2 3">UAMH7299</strain>
    </source>
</reference>
<feature type="signal peptide" evidence="1">
    <location>
        <begin position="1"/>
        <end position="20"/>
    </location>
</feature>